<feature type="domain" description="DUF7507" evidence="6">
    <location>
        <begin position="333"/>
        <end position="415"/>
    </location>
</feature>
<evidence type="ECO:0000256" key="2">
    <source>
        <dbReference type="ARBA" id="ARBA00007257"/>
    </source>
</evidence>
<reference evidence="7 8" key="1">
    <citation type="submission" date="2020-02" db="EMBL/GenBank/DDBJ databases">
        <title>Ideonella bacterium strain TBM-1.</title>
        <authorList>
            <person name="Chen W.-M."/>
        </authorList>
    </citation>
    <scope>NUCLEOTIDE SEQUENCE [LARGE SCALE GENOMIC DNA]</scope>
    <source>
        <strain evidence="7 8">TBM-1</strain>
    </source>
</reference>
<comment type="subcellular location">
    <subcellularLocation>
        <location evidence="1">Secreted</location>
    </subcellularLocation>
</comment>
<evidence type="ECO:0000313" key="8">
    <source>
        <dbReference type="Proteomes" id="UP000484255"/>
    </source>
</evidence>
<keyword evidence="3" id="KW-0964">Secreted</keyword>
<dbReference type="PANTHER" id="PTHR36108">
    <property type="entry name" value="COLOSSIN-B-RELATED"/>
    <property type="match status" value="1"/>
</dbReference>
<evidence type="ECO:0000256" key="1">
    <source>
        <dbReference type="ARBA" id="ARBA00004613"/>
    </source>
</evidence>
<comment type="similarity">
    <text evidence="2">Belongs to the serine-aspartate repeat-containing protein (SDr) family.</text>
</comment>
<feature type="non-terminal residue" evidence="7">
    <location>
        <position position="698"/>
    </location>
</feature>
<feature type="non-terminal residue" evidence="7">
    <location>
        <position position="1"/>
    </location>
</feature>
<feature type="domain" description="SD-repeat containing protein B" evidence="5">
    <location>
        <begin position="430"/>
        <end position="539"/>
    </location>
</feature>
<evidence type="ECO:0000256" key="4">
    <source>
        <dbReference type="ARBA" id="ARBA00022729"/>
    </source>
</evidence>
<gene>
    <name evidence="7" type="ORF">G3A44_23125</name>
</gene>
<dbReference type="InterPro" id="IPR055354">
    <property type="entry name" value="DUF7507"/>
</dbReference>
<dbReference type="Pfam" id="PF17210">
    <property type="entry name" value="SdrD_B"/>
    <property type="match status" value="4"/>
</dbReference>
<evidence type="ECO:0000313" key="7">
    <source>
        <dbReference type="EMBL" id="NDY94088.1"/>
    </source>
</evidence>
<organism evidence="7 8">
    <name type="scientific">Ideonella livida</name>
    <dbReference type="NCBI Taxonomy" id="2707176"/>
    <lineage>
        <taxon>Bacteria</taxon>
        <taxon>Pseudomonadati</taxon>
        <taxon>Pseudomonadota</taxon>
        <taxon>Betaproteobacteria</taxon>
        <taxon>Burkholderiales</taxon>
        <taxon>Sphaerotilaceae</taxon>
        <taxon>Ideonella</taxon>
    </lineage>
</organism>
<dbReference type="PANTHER" id="PTHR36108:SF13">
    <property type="entry name" value="COLOSSIN-B-RELATED"/>
    <property type="match status" value="1"/>
</dbReference>
<dbReference type="Proteomes" id="UP000484255">
    <property type="component" value="Unassembled WGS sequence"/>
</dbReference>
<dbReference type="Pfam" id="PF24346">
    <property type="entry name" value="DUF7507"/>
    <property type="match status" value="1"/>
</dbReference>
<dbReference type="EMBL" id="JAAGOH010000077">
    <property type="protein sequence ID" value="NDY94088.1"/>
    <property type="molecule type" value="Genomic_DNA"/>
</dbReference>
<dbReference type="AlphaFoldDB" id="A0A7C9PKB9"/>
<proteinExistence type="inferred from homology"/>
<keyword evidence="8" id="KW-1185">Reference proteome</keyword>
<accession>A0A7C9PKB9</accession>
<dbReference type="SUPFAM" id="SSF117074">
    <property type="entry name" value="Hypothetical protein PA1324"/>
    <property type="match status" value="4"/>
</dbReference>
<feature type="domain" description="SD-repeat containing protein B" evidence="5">
    <location>
        <begin position="543"/>
        <end position="652"/>
    </location>
</feature>
<name>A0A7C9PKB9_9BURK</name>
<dbReference type="Gene3D" id="2.60.40.10">
    <property type="entry name" value="Immunoglobulins"/>
    <property type="match status" value="4"/>
</dbReference>
<protein>
    <submittedName>
        <fullName evidence="7">Uncharacterized protein</fullName>
    </submittedName>
</protein>
<dbReference type="RefSeq" id="WP_203561548.1">
    <property type="nucleotide sequence ID" value="NZ_JAAGOH010000077.1"/>
</dbReference>
<feature type="domain" description="SD-repeat containing protein B" evidence="5">
    <location>
        <begin position="41"/>
        <end position="154"/>
    </location>
</feature>
<feature type="domain" description="SD-repeat containing protein B" evidence="5">
    <location>
        <begin position="657"/>
        <end position="698"/>
    </location>
</feature>
<comment type="caution">
    <text evidence="7">The sequence shown here is derived from an EMBL/GenBank/DDBJ whole genome shotgun (WGS) entry which is preliminary data.</text>
</comment>
<sequence>ADQGGNDAADSDIDAAGNTAAITLGQGDHVTTVDAGLFQKASVGDTVWVDANGNGQLDGTEAGQAGVTVKLLDANGTVVATTTTDANGKYLFADLTPGTYAVQFDKSTLPAGYEFTQRDAGADASDSDADTTTGTTSQFTLRSGEANTTVDAGVKSTFVEQARIDLETFVRGRYQTTSAEGGEGLSPGYWKTHAPTDGCGGSTGPADGAWTGVPYKPTDSFESLFGVNISGSNPTLASALATTGGGMEALMRQAVAALLNASHPMISFQYTEAQVIAMVQNAFATCDYTTAKNLLEVQNTLEADLSTPATTTVTAETANLDADTSGSGPVIPAGGEALYTYKVTNTGNVALTDVQLSDTQLTGLTYASGDNGNGVLDVGETWIYTASRPVTAGAEFANVGTVTAKSVGTGTAVSDSDATHYTVPAVAQNATVGDKVWVDVNGNGTQDTGEAGLACVTVKLLNASGAVVATTTTDNSGNYQFTNVTPGTYSVQFVTPSGYVFTKKDVGSDATDSDAASTGKTGSFTVNAGDAITSVDAGLYKTASIGDKVWLDTDGDGQLDGNEAGLACVTVKLLDTAGNVVATTTTNSSGGYQFTGLAPGQYAVQFVAPNGYTFTSKDVGSDSSDSDAGADGKTGYYTLTSGSNVTTVDAGLKQATATVGDKVWVDVNGNGTQDTGEAGLACVTVKLLNASGAVVATT</sequence>
<dbReference type="InterPro" id="IPR033764">
    <property type="entry name" value="Sdr_B"/>
</dbReference>
<evidence type="ECO:0000259" key="6">
    <source>
        <dbReference type="Pfam" id="PF24346"/>
    </source>
</evidence>
<dbReference type="InterPro" id="IPR013783">
    <property type="entry name" value="Ig-like_fold"/>
</dbReference>
<dbReference type="GO" id="GO:0005576">
    <property type="term" value="C:extracellular region"/>
    <property type="evidence" value="ECO:0007669"/>
    <property type="project" value="UniProtKB-SubCell"/>
</dbReference>
<evidence type="ECO:0000256" key="3">
    <source>
        <dbReference type="ARBA" id="ARBA00022525"/>
    </source>
</evidence>
<keyword evidence="4" id="KW-0732">Signal</keyword>
<evidence type="ECO:0000259" key="5">
    <source>
        <dbReference type="Pfam" id="PF17210"/>
    </source>
</evidence>